<dbReference type="PANTHER" id="PTHR45931:SF3">
    <property type="entry name" value="RING ZINC FINGER-CONTAINING PROTEIN"/>
    <property type="match status" value="1"/>
</dbReference>
<dbReference type="EC" id="2.3.2.27" evidence="2"/>
<dbReference type="RefSeq" id="XP_006668193.1">
    <property type="nucleotide sequence ID" value="XM_006668130.1"/>
</dbReference>
<dbReference type="eggNOG" id="KOG0800">
    <property type="taxonomic scope" value="Eukaryota"/>
</dbReference>
<dbReference type="Proteomes" id="UP000001610">
    <property type="component" value="Unassembled WGS sequence"/>
</dbReference>
<dbReference type="GO" id="GO:0008270">
    <property type="term" value="F:zinc ion binding"/>
    <property type="evidence" value="ECO:0007669"/>
    <property type="project" value="UniProtKB-KW"/>
</dbReference>
<comment type="catalytic activity">
    <reaction evidence="1">
        <text>S-ubiquitinyl-[E2 ubiquitin-conjugating enzyme]-L-cysteine + [acceptor protein]-L-lysine = [E2 ubiquitin-conjugating enzyme]-L-cysteine + N(6)-ubiquitinyl-[acceptor protein]-L-lysine.</text>
        <dbReference type="EC" id="2.3.2.27"/>
    </reaction>
</comment>
<evidence type="ECO:0000256" key="2">
    <source>
        <dbReference type="ARBA" id="ARBA00012483"/>
    </source>
</evidence>
<dbReference type="SMART" id="SM00184">
    <property type="entry name" value="RING"/>
    <property type="match status" value="1"/>
</dbReference>
<feature type="compositionally biased region" description="Basic and acidic residues" evidence="9">
    <location>
        <begin position="160"/>
        <end position="170"/>
    </location>
</feature>
<keyword evidence="12" id="KW-1185">Reference proteome</keyword>
<keyword evidence="6" id="KW-0833">Ubl conjugation pathway</keyword>
<organism evidence="11 12">
    <name type="scientific">Cordyceps militaris (strain CM01)</name>
    <name type="common">Caterpillar fungus</name>
    <dbReference type="NCBI Taxonomy" id="983644"/>
    <lineage>
        <taxon>Eukaryota</taxon>
        <taxon>Fungi</taxon>
        <taxon>Dikarya</taxon>
        <taxon>Ascomycota</taxon>
        <taxon>Pezizomycotina</taxon>
        <taxon>Sordariomycetes</taxon>
        <taxon>Hypocreomycetidae</taxon>
        <taxon>Hypocreales</taxon>
        <taxon>Cordycipitaceae</taxon>
        <taxon>Cordyceps</taxon>
    </lineage>
</organism>
<dbReference type="InterPro" id="IPR051834">
    <property type="entry name" value="RING_finger_E3_ligase"/>
</dbReference>
<dbReference type="InterPro" id="IPR001841">
    <property type="entry name" value="Znf_RING"/>
</dbReference>
<evidence type="ECO:0000313" key="11">
    <source>
        <dbReference type="EMBL" id="EGX94707.1"/>
    </source>
</evidence>
<feature type="compositionally biased region" description="Polar residues" evidence="9">
    <location>
        <begin position="466"/>
        <end position="479"/>
    </location>
</feature>
<dbReference type="AlphaFoldDB" id="G3J868"/>
<feature type="region of interest" description="Disordered" evidence="9">
    <location>
        <begin position="393"/>
        <end position="577"/>
    </location>
</feature>
<gene>
    <name evidence="11" type="ORF">CCM_02978</name>
</gene>
<feature type="compositionally biased region" description="Acidic residues" evidence="9">
    <location>
        <begin position="129"/>
        <end position="139"/>
    </location>
</feature>
<sequence>MVGSHVYEKRLIDSRQVFLASRAFRLAGLAVGLGLSAFGAYQRRQGQMASAGYHDGRLDAAEREVVYCHSCAYEWHRDEYGLECPSCGSDITELVSLENDPRPALEDDSNDSDADSVHASETYRRVHDDEGDSDPEVADIDDHVDPNGFGHDQSTQVGEDAEHHDAHPRQSAERFLSIVSNIGMPLREVEGDGALMDRLREASRNGGGRVAWANDTSQGSVTFYTSNATFASGGNAPLGFEPFSSAFRDFGVQLTGEALQAAAAQGNGEGSGLGGNLAHILSLLNNGVHGDAVYSQEAFDGIVSVLMDANQQSSAAPPASEQGLANLPRKIIDEDLKSEDGNTECSICLDGMKVAEVTVSLPCNHSFHEGCAVAWLKEHNTCPVCRAPMEESARSRSAEELSQQQSQNQNESQNQRRGGQRHVPTPTDATGDEGEVQTGAAGSAQSASSTSQPALDNGLNSMPGVSVSSRPPNQSQTRLNEAMRLLSSQRGERDRSRGPSAGFSYDTSRLQRRSSMSPTGPRVAVGEGARSMRERSPSQSGRQTRSNRTGSGEEANTGAGAAMGWLRGRFVGGNGQQ</sequence>
<evidence type="ECO:0000256" key="4">
    <source>
        <dbReference type="ARBA" id="ARBA00022723"/>
    </source>
</evidence>
<evidence type="ECO:0000256" key="7">
    <source>
        <dbReference type="ARBA" id="ARBA00022833"/>
    </source>
</evidence>
<dbReference type="OMA" id="NPWADDS"/>
<evidence type="ECO:0000256" key="9">
    <source>
        <dbReference type="SAM" id="MobiDB-lite"/>
    </source>
</evidence>
<name>G3J868_CORMM</name>
<dbReference type="VEuPathDB" id="FungiDB:CCM_02978"/>
<evidence type="ECO:0000256" key="5">
    <source>
        <dbReference type="ARBA" id="ARBA00022771"/>
    </source>
</evidence>
<dbReference type="EMBL" id="JH126400">
    <property type="protein sequence ID" value="EGX94707.1"/>
    <property type="molecule type" value="Genomic_DNA"/>
</dbReference>
<protein>
    <recommendedName>
        <fullName evidence="2">RING-type E3 ubiquitin transferase</fullName>
        <ecNumber evidence="2">2.3.2.27</ecNumber>
    </recommendedName>
</protein>
<dbReference type="HOGENOM" id="CLU_021597_1_1_1"/>
<evidence type="ECO:0000256" key="8">
    <source>
        <dbReference type="PROSITE-ProRule" id="PRU00175"/>
    </source>
</evidence>
<dbReference type="GO" id="GO:0005634">
    <property type="term" value="C:nucleus"/>
    <property type="evidence" value="ECO:0007669"/>
    <property type="project" value="TreeGrafter"/>
</dbReference>
<keyword evidence="5 8" id="KW-0863">Zinc-finger</keyword>
<feature type="compositionally biased region" description="Polar residues" evidence="9">
    <location>
        <begin position="505"/>
        <end position="518"/>
    </location>
</feature>
<dbReference type="KEGG" id="cmt:CCM_02978"/>
<dbReference type="GeneID" id="18165005"/>
<reference evidence="11 12" key="1">
    <citation type="journal article" date="2011" name="Genome Biol.">
        <title>Genome sequence of the insect pathogenic fungus Cordyceps militaris, a valued traditional Chinese medicine.</title>
        <authorList>
            <person name="Zheng P."/>
            <person name="Xia Y."/>
            <person name="Xiao G."/>
            <person name="Xiong C."/>
            <person name="Hu X."/>
            <person name="Zhang S."/>
            <person name="Zheng H."/>
            <person name="Huang Y."/>
            <person name="Zhou Y."/>
            <person name="Wang S."/>
            <person name="Zhao G.P."/>
            <person name="Liu X."/>
            <person name="St Leger R.J."/>
            <person name="Wang C."/>
        </authorList>
    </citation>
    <scope>NUCLEOTIDE SEQUENCE [LARGE SCALE GENOMIC DNA]</scope>
    <source>
        <strain evidence="11 12">CM01</strain>
    </source>
</reference>
<evidence type="ECO:0000313" key="12">
    <source>
        <dbReference type="Proteomes" id="UP000001610"/>
    </source>
</evidence>
<dbReference type="InterPro" id="IPR013083">
    <property type="entry name" value="Znf_RING/FYVE/PHD"/>
</dbReference>
<evidence type="ECO:0000256" key="6">
    <source>
        <dbReference type="ARBA" id="ARBA00022786"/>
    </source>
</evidence>
<dbReference type="Pfam" id="PF13639">
    <property type="entry name" value="zf-RING_2"/>
    <property type="match status" value="1"/>
</dbReference>
<feature type="compositionally biased region" description="Low complexity" evidence="9">
    <location>
        <begin position="400"/>
        <end position="417"/>
    </location>
</feature>
<evidence type="ECO:0000256" key="3">
    <source>
        <dbReference type="ARBA" id="ARBA00022679"/>
    </source>
</evidence>
<keyword evidence="4" id="KW-0479">Metal-binding</keyword>
<feature type="compositionally biased region" description="Basic and acidic residues" evidence="9">
    <location>
        <begin position="115"/>
        <end position="128"/>
    </location>
</feature>
<dbReference type="FunFam" id="3.30.40.10:FF:000127">
    <property type="entry name" value="E3 ubiquitin-protein ligase RNF181"/>
    <property type="match status" value="1"/>
</dbReference>
<dbReference type="PANTHER" id="PTHR45931">
    <property type="entry name" value="SI:CH211-59O9.10"/>
    <property type="match status" value="1"/>
</dbReference>
<feature type="compositionally biased region" description="Low complexity" evidence="9">
    <location>
        <begin position="437"/>
        <end position="452"/>
    </location>
</feature>
<keyword evidence="3" id="KW-0808">Transferase</keyword>
<evidence type="ECO:0000256" key="1">
    <source>
        <dbReference type="ARBA" id="ARBA00000900"/>
    </source>
</evidence>
<dbReference type="InParanoid" id="G3J868"/>
<dbReference type="SUPFAM" id="SSF57850">
    <property type="entry name" value="RING/U-box"/>
    <property type="match status" value="1"/>
</dbReference>
<feature type="domain" description="RING-type" evidence="10">
    <location>
        <begin position="345"/>
        <end position="386"/>
    </location>
</feature>
<dbReference type="STRING" id="983644.G3J868"/>
<dbReference type="OrthoDB" id="8062037at2759"/>
<feature type="compositionally biased region" description="Polar residues" evidence="9">
    <location>
        <begin position="537"/>
        <end position="550"/>
    </location>
</feature>
<dbReference type="PROSITE" id="PS50089">
    <property type="entry name" value="ZF_RING_2"/>
    <property type="match status" value="1"/>
</dbReference>
<evidence type="ECO:0000259" key="10">
    <source>
        <dbReference type="PROSITE" id="PS50089"/>
    </source>
</evidence>
<proteinExistence type="predicted"/>
<keyword evidence="7" id="KW-0862">Zinc</keyword>
<feature type="region of interest" description="Disordered" evidence="9">
    <location>
        <begin position="101"/>
        <end position="170"/>
    </location>
</feature>
<dbReference type="Gene3D" id="3.30.40.10">
    <property type="entry name" value="Zinc/RING finger domain, C3HC4 (zinc finger)"/>
    <property type="match status" value="1"/>
</dbReference>
<dbReference type="GO" id="GO:0016567">
    <property type="term" value="P:protein ubiquitination"/>
    <property type="evidence" value="ECO:0007669"/>
    <property type="project" value="UniProtKB-ARBA"/>
</dbReference>
<dbReference type="GO" id="GO:0006511">
    <property type="term" value="P:ubiquitin-dependent protein catabolic process"/>
    <property type="evidence" value="ECO:0007669"/>
    <property type="project" value="TreeGrafter"/>
</dbReference>
<dbReference type="GO" id="GO:0061630">
    <property type="term" value="F:ubiquitin protein ligase activity"/>
    <property type="evidence" value="ECO:0007669"/>
    <property type="project" value="UniProtKB-EC"/>
</dbReference>
<accession>G3J868</accession>